<dbReference type="SUPFAM" id="SSF52242">
    <property type="entry name" value="Cobalamin (vitamin B12)-binding domain"/>
    <property type="match status" value="1"/>
</dbReference>
<evidence type="ECO:0000256" key="14">
    <source>
        <dbReference type="ARBA" id="ARBA00022842"/>
    </source>
</evidence>
<keyword evidence="17" id="KW-0170">Cobalt</keyword>
<dbReference type="InterPro" id="IPR002319">
    <property type="entry name" value="Phenylalanyl-tRNA_Synthase"/>
</dbReference>
<feature type="domain" description="Pterin-binding" evidence="20">
    <location>
        <begin position="29"/>
        <end position="292"/>
    </location>
</feature>
<evidence type="ECO:0000256" key="7">
    <source>
        <dbReference type="ARBA" id="ARBA00022598"/>
    </source>
</evidence>
<dbReference type="SUPFAM" id="SSF55681">
    <property type="entry name" value="Class II aaRS and biotin synthetases"/>
    <property type="match status" value="1"/>
</dbReference>
<dbReference type="PROSITE" id="PS50972">
    <property type="entry name" value="PTERIN_BINDING"/>
    <property type="match status" value="1"/>
</dbReference>
<dbReference type="PANTHER" id="PTHR45833">
    <property type="entry name" value="METHIONINE SYNTHASE"/>
    <property type="match status" value="1"/>
</dbReference>
<evidence type="ECO:0000256" key="2">
    <source>
        <dbReference type="ARBA" id="ARBA00004496"/>
    </source>
</evidence>
<evidence type="ECO:0000259" key="19">
    <source>
        <dbReference type="PROSITE" id="PS50862"/>
    </source>
</evidence>
<dbReference type="Pfam" id="PF02310">
    <property type="entry name" value="B12-binding"/>
    <property type="match status" value="1"/>
</dbReference>
<evidence type="ECO:0000313" key="23">
    <source>
        <dbReference type="EMBL" id="MFD0886431.1"/>
    </source>
</evidence>
<dbReference type="InterPro" id="IPR036594">
    <property type="entry name" value="Meth_synthase_dom"/>
</dbReference>
<dbReference type="InterPro" id="IPR006158">
    <property type="entry name" value="Cobalamin-bd"/>
</dbReference>
<keyword evidence="7 23" id="KW-0436">Ligase</keyword>
<keyword evidence="16" id="KW-0030">Aminoacyl-tRNA synthetase</keyword>
<proteinExistence type="inferred from homology"/>
<evidence type="ECO:0000259" key="20">
    <source>
        <dbReference type="PROSITE" id="PS50972"/>
    </source>
</evidence>
<keyword evidence="10" id="KW-0808">Transferase</keyword>
<comment type="similarity">
    <text evidence="3">Belongs to the class-II aminoacyl-tRNA synthetase family. Phe-tRNA synthetase alpha subunit type 1 subfamily.</text>
</comment>
<feature type="domain" description="B12-binding N-terminal" evidence="22">
    <location>
        <begin position="321"/>
        <end position="414"/>
    </location>
</feature>
<evidence type="ECO:0000259" key="21">
    <source>
        <dbReference type="PROSITE" id="PS51332"/>
    </source>
</evidence>
<evidence type="ECO:0000256" key="12">
    <source>
        <dbReference type="ARBA" id="ARBA00022741"/>
    </source>
</evidence>
<keyword evidence="12" id="KW-0547">Nucleotide-binding</keyword>
<evidence type="ECO:0000256" key="9">
    <source>
        <dbReference type="ARBA" id="ARBA00022628"/>
    </source>
</evidence>
<evidence type="ECO:0000256" key="6">
    <source>
        <dbReference type="ARBA" id="ARBA00015409"/>
    </source>
</evidence>
<feature type="non-terminal residue" evidence="23">
    <location>
        <position position="1"/>
    </location>
</feature>
<dbReference type="InterPro" id="IPR000489">
    <property type="entry name" value="Pterin-binding_dom"/>
</dbReference>
<dbReference type="GO" id="GO:0004826">
    <property type="term" value="F:phenylalanine-tRNA ligase activity"/>
    <property type="evidence" value="ECO:0007669"/>
    <property type="project" value="UniProtKB-EC"/>
</dbReference>
<dbReference type="SUPFAM" id="SSF47644">
    <property type="entry name" value="Methionine synthase domain"/>
    <property type="match status" value="1"/>
</dbReference>
<dbReference type="HAMAP" id="MF_00281">
    <property type="entry name" value="Phe_tRNA_synth_alpha1"/>
    <property type="match status" value="1"/>
</dbReference>
<dbReference type="InterPro" id="IPR033706">
    <property type="entry name" value="Met_synthase_B12-bd"/>
</dbReference>
<dbReference type="Pfam" id="PF00809">
    <property type="entry name" value="Pterin_bind"/>
    <property type="match status" value="1"/>
</dbReference>
<keyword evidence="8" id="KW-0489">Methyltransferase</keyword>
<dbReference type="NCBIfam" id="TIGR00468">
    <property type="entry name" value="pheS"/>
    <property type="match status" value="1"/>
</dbReference>
<comment type="subcellular location">
    <subcellularLocation>
        <location evidence="2">Cytoplasm</location>
    </subcellularLocation>
</comment>
<dbReference type="SUPFAM" id="SSF51717">
    <property type="entry name" value="Dihydropteroate synthetase-like"/>
    <property type="match status" value="1"/>
</dbReference>
<comment type="similarity">
    <text evidence="4">Belongs to the vitamin-B12 dependent methionine synthase family.</text>
</comment>
<sequence length="812" mass="89995">RQVPARRPRPEPGASSLYQSVPFRQETSYLAIGERTNANGSKAFREAMLAGDWEECVEIARAQARDGAHMLDLCVDYVGRDGADDMRELAFRLATASTLPIVLDSTEPAVIEAGLEMLGGRVIVNSVNYEDGDGPDSRFHRIMRLVREHGAAVTVMTIDEQGQARTAADKVRIASRIIDDLRRDWGMRIEDIVVDALTFPIATGQEETRRDGVETIEAIRELKRLHPGVQTVLGLSNISFGLNPAARVVLNSVFLNECVNAGLDSAIAHASKILPMSRIPDEQRQVALDMVYDRRREGYDPLQRFMELFEGVDAASVKADRAAELLALPLWERLKRRIVDGERKGLEADLDEALALRPALEIVNDVLLDGMKTVGELFGSGQMQLPFVLQSAEVMKHSVAYLEPHMERVEGESKGRIVLATVKGDVHDIGKNLVDIILSNNGYEVVNLGIKQPVSVILEAAEDKGADVIGMSGLLVKSTVVMKENLEEMNSRGIAERYPVLLGGAALTRAYVEQDLAELFQGEVRYARDAFAERQAQLEAERDERVLVEETVDVTLPWDRTARGARHPLTTLQERIADAFVGMGYEVAEGPELEGEWFNFDALNISPDHPARSEHDTFFVESVDSGKVLRTQTSPVQIRALLSRSLPVYVISPGKVFRTDELDATHTPVFHQVEGLAVDEGLTMAHLKGTLDRFAEVMFGEGITTRFRPNYFPFTEPSAEMDLRCFVCRGASAVPGNPHCRTCKSEGWIEWGGCGMVNPRVLIACGVDPSRYSGFAFGMGIERTLMFRHNVEDMRDMVEGDVRFTLPFGMEV</sequence>
<gene>
    <name evidence="23" type="primary">pheS</name>
    <name evidence="23" type="ORF">ACFQ08_17955</name>
</gene>
<evidence type="ECO:0000256" key="13">
    <source>
        <dbReference type="ARBA" id="ARBA00022840"/>
    </source>
</evidence>
<evidence type="ECO:0000256" key="16">
    <source>
        <dbReference type="ARBA" id="ARBA00023146"/>
    </source>
</evidence>
<keyword evidence="15" id="KW-0648">Protein biosynthesis</keyword>
<dbReference type="Gene3D" id="3.30.930.10">
    <property type="entry name" value="Bira Bifunctional Protein, Domain 2"/>
    <property type="match status" value="1"/>
</dbReference>
<evidence type="ECO:0000256" key="17">
    <source>
        <dbReference type="ARBA" id="ARBA00023285"/>
    </source>
</evidence>
<dbReference type="CDD" id="cd00496">
    <property type="entry name" value="PheRS_alpha_core"/>
    <property type="match status" value="1"/>
</dbReference>
<dbReference type="EMBL" id="JBHTHX010000608">
    <property type="protein sequence ID" value="MFD0886431.1"/>
    <property type="molecule type" value="Genomic_DNA"/>
</dbReference>
<evidence type="ECO:0000256" key="4">
    <source>
        <dbReference type="ARBA" id="ARBA00010398"/>
    </source>
</evidence>
<dbReference type="Pfam" id="PF02607">
    <property type="entry name" value="B12-binding_2"/>
    <property type="match status" value="1"/>
</dbReference>
<keyword evidence="11" id="KW-0479">Metal-binding</keyword>
<dbReference type="PROSITE" id="PS50862">
    <property type="entry name" value="AA_TRNA_LIGASE_II"/>
    <property type="match status" value="1"/>
</dbReference>
<keyword evidence="9" id="KW-0846">Cobalamin</keyword>
<evidence type="ECO:0000256" key="15">
    <source>
        <dbReference type="ARBA" id="ARBA00022917"/>
    </source>
</evidence>
<comment type="cofactor">
    <cofactor evidence="1">
        <name>Mg(2+)</name>
        <dbReference type="ChEBI" id="CHEBI:18420"/>
    </cofactor>
</comment>
<keyword evidence="13" id="KW-0067">ATP-binding</keyword>
<evidence type="ECO:0000256" key="5">
    <source>
        <dbReference type="ARBA" id="ARBA00011209"/>
    </source>
</evidence>
<accession>A0ABW3DUE9</accession>
<dbReference type="CDD" id="cd00740">
    <property type="entry name" value="MeTr"/>
    <property type="match status" value="1"/>
</dbReference>
<dbReference type="Proteomes" id="UP001597024">
    <property type="component" value="Unassembled WGS sequence"/>
</dbReference>
<protein>
    <recommendedName>
        <fullName evidence="6">Phenylalanine--tRNA ligase alpha subunit</fullName>
    </recommendedName>
    <alternativeName>
        <fullName evidence="18">Phenylalanyl-tRNA synthetase alpha subunit</fullName>
    </alternativeName>
</protein>
<evidence type="ECO:0000256" key="18">
    <source>
        <dbReference type="ARBA" id="ARBA00030612"/>
    </source>
</evidence>
<evidence type="ECO:0000256" key="3">
    <source>
        <dbReference type="ARBA" id="ARBA00010207"/>
    </source>
</evidence>
<dbReference type="InterPro" id="IPR045864">
    <property type="entry name" value="aa-tRNA-synth_II/BPL/LPL"/>
</dbReference>
<evidence type="ECO:0000256" key="10">
    <source>
        <dbReference type="ARBA" id="ARBA00022679"/>
    </source>
</evidence>
<dbReference type="CDD" id="cd02069">
    <property type="entry name" value="methionine_synthase_B12_BD"/>
    <property type="match status" value="1"/>
</dbReference>
<comment type="subunit">
    <text evidence="5">Tetramer of two alpha and two beta subunits.</text>
</comment>
<dbReference type="PANTHER" id="PTHR45833:SF1">
    <property type="entry name" value="METHIONINE SYNTHASE"/>
    <property type="match status" value="1"/>
</dbReference>
<reference evidence="24" key="1">
    <citation type="journal article" date="2019" name="Int. J. Syst. Evol. Microbiol.">
        <title>The Global Catalogue of Microorganisms (GCM) 10K type strain sequencing project: providing services to taxonomists for standard genome sequencing and annotation.</title>
        <authorList>
            <consortium name="The Broad Institute Genomics Platform"/>
            <consortium name="The Broad Institute Genome Sequencing Center for Infectious Disease"/>
            <person name="Wu L."/>
            <person name="Ma J."/>
        </authorList>
    </citation>
    <scope>NUCLEOTIDE SEQUENCE [LARGE SCALE GENOMIC DNA]</scope>
    <source>
        <strain evidence="24">CCUG 62974</strain>
    </source>
</reference>
<dbReference type="PROSITE" id="PS51332">
    <property type="entry name" value="B12_BINDING"/>
    <property type="match status" value="1"/>
</dbReference>
<evidence type="ECO:0000256" key="11">
    <source>
        <dbReference type="ARBA" id="ARBA00022723"/>
    </source>
</evidence>
<dbReference type="InterPro" id="IPR011005">
    <property type="entry name" value="Dihydropteroate_synth-like_sf"/>
</dbReference>
<comment type="caution">
    <text evidence="23">The sequence shown here is derived from an EMBL/GenBank/DDBJ whole genome shotgun (WGS) entry which is preliminary data.</text>
</comment>
<dbReference type="Gene3D" id="3.20.20.20">
    <property type="entry name" value="Dihydropteroate synthase-like"/>
    <property type="match status" value="1"/>
</dbReference>
<dbReference type="InterPro" id="IPR036724">
    <property type="entry name" value="Cobalamin-bd_sf"/>
</dbReference>
<evidence type="ECO:0000313" key="24">
    <source>
        <dbReference type="Proteomes" id="UP001597024"/>
    </source>
</evidence>
<name>A0ABW3DUE9_9ACTN</name>
<dbReference type="PROSITE" id="PS51337">
    <property type="entry name" value="B12_BINDING_NTER"/>
    <property type="match status" value="1"/>
</dbReference>
<evidence type="ECO:0000259" key="22">
    <source>
        <dbReference type="PROSITE" id="PS51337"/>
    </source>
</evidence>
<dbReference type="InterPro" id="IPR022911">
    <property type="entry name" value="Phe_tRNA_ligase_alpha1_bac"/>
</dbReference>
<evidence type="ECO:0000256" key="1">
    <source>
        <dbReference type="ARBA" id="ARBA00001946"/>
    </source>
</evidence>
<keyword evidence="24" id="KW-1185">Reference proteome</keyword>
<feature type="domain" description="B12-binding" evidence="21">
    <location>
        <begin position="414"/>
        <end position="550"/>
    </location>
</feature>
<dbReference type="Gene3D" id="1.10.1240.10">
    <property type="entry name" value="Methionine synthase domain"/>
    <property type="match status" value="1"/>
</dbReference>
<dbReference type="SMART" id="SM01018">
    <property type="entry name" value="B12-binding_2"/>
    <property type="match status" value="1"/>
</dbReference>
<evidence type="ECO:0000256" key="8">
    <source>
        <dbReference type="ARBA" id="ARBA00022603"/>
    </source>
</evidence>
<dbReference type="InterPro" id="IPR003759">
    <property type="entry name" value="Cbl-bd_cap"/>
</dbReference>
<keyword evidence="14" id="KW-0460">Magnesium</keyword>
<dbReference type="Gene3D" id="3.40.50.280">
    <property type="entry name" value="Cobalamin-binding domain"/>
    <property type="match status" value="1"/>
</dbReference>
<dbReference type="InterPro" id="IPR050554">
    <property type="entry name" value="Met_Synthase/Corrinoid"/>
</dbReference>
<organism evidence="23 24">
    <name type="scientific">Streptosporangium algeriense</name>
    <dbReference type="NCBI Taxonomy" id="1682748"/>
    <lineage>
        <taxon>Bacteria</taxon>
        <taxon>Bacillati</taxon>
        <taxon>Actinomycetota</taxon>
        <taxon>Actinomycetes</taxon>
        <taxon>Streptosporangiales</taxon>
        <taxon>Streptosporangiaceae</taxon>
        <taxon>Streptosporangium</taxon>
    </lineage>
</organism>
<dbReference type="InterPro" id="IPR004529">
    <property type="entry name" value="Phe-tRNA-synth_IIc_asu"/>
</dbReference>
<dbReference type="InterPro" id="IPR006195">
    <property type="entry name" value="aa-tRNA-synth_II"/>
</dbReference>
<dbReference type="Pfam" id="PF01409">
    <property type="entry name" value="tRNA-synt_2d"/>
    <property type="match status" value="1"/>
</dbReference>
<feature type="domain" description="Aminoacyl-transfer RNA synthetases class-II family profile" evidence="19">
    <location>
        <begin position="570"/>
        <end position="807"/>
    </location>
</feature>